<dbReference type="Proteomes" id="UP001501509">
    <property type="component" value="Unassembled WGS sequence"/>
</dbReference>
<evidence type="ECO:0000256" key="1">
    <source>
        <dbReference type="SAM" id="MobiDB-lite"/>
    </source>
</evidence>
<dbReference type="RefSeq" id="WP_344546178.1">
    <property type="nucleotide sequence ID" value="NZ_BAAATD010000009.1"/>
</dbReference>
<evidence type="ECO:0000313" key="3">
    <source>
        <dbReference type="Proteomes" id="UP001501509"/>
    </source>
</evidence>
<accession>A0ABN3Q8Z2</accession>
<feature type="compositionally biased region" description="Basic and acidic residues" evidence="1">
    <location>
        <begin position="59"/>
        <end position="81"/>
    </location>
</feature>
<feature type="region of interest" description="Disordered" evidence="1">
    <location>
        <begin position="1"/>
        <end position="23"/>
    </location>
</feature>
<proteinExistence type="predicted"/>
<organism evidence="2 3">
    <name type="scientific">Actinomadura fulvescens</name>
    <dbReference type="NCBI Taxonomy" id="46160"/>
    <lineage>
        <taxon>Bacteria</taxon>
        <taxon>Bacillati</taxon>
        <taxon>Actinomycetota</taxon>
        <taxon>Actinomycetes</taxon>
        <taxon>Streptosporangiales</taxon>
        <taxon>Thermomonosporaceae</taxon>
        <taxon>Actinomadura</taxon>
    </lineage>
</organism>
<feature type="region of interest" description="Disordered" evidence="1">
    <location>
        <begin position="59"/>
        <end position="103"/>
    </location>
</feature>
<evidence type="ECO:0000313" key="2">
    <source>
        <dbReference type="EMBL" id="GAA2619245.1"/>
    </source>
</evidence>
<dbReference type="EMBL" id="BAAATD010000009">
    <property type="protein sequence ID" value="GAA2619245.1"/>
    <property type="molecule type" value="Genomic_DNA"/>
</dbReference>
<keyword evidence="3" id="KW-1185">Reference proteome</keyword>
<protein>
    <submittedName>
        <fullName evidence="2">Uncharacterized protein</fullName>
    </submittedName>
</protein>
<reference evidence="2 3" key="1">
    <citation type="journal article" date="2019" name="Int. J. Syst. Evol. Microbiol.">
        <title>The Global Catalogue of Microorganisms (GCM) 10K type strain sequencing project: providing services to taxonomists for standard genome sequencing and annotation.</title>
        <authorList>
            <consortium name="The Broad Institute Genomics Platform"/>
            <consortium name="The Broad Institute Genome Sequencing Center for Infectious Disease"/>
            <person name="Wu L."/>
            <person name="Ma J."/>
        </authorList>
    </citation>
    <scope>NUCLEOTIDE SEQUENCE [LARGE SCALE GENOMIC DNA]</scope>
    <source>
        <strain evidence="2 3">JCM 6833</strain>
    </source>
</reference>
<sequence length="103" mass="11576">MFEKHSPRYPLSIEQGTENTPDDDQFHVIVEGEIVLSTRVLDLAKIIYEEQREELRIKAGHPDPREILRSENAGRDVRSLRSEGIAGQSRRKNRGGPGGRGGV</sequence>
<name>A0ABN3Q8Z2_9ACTN</name>
<comment type="caution">
    <text evidence="2">The sequence shown here is derived from an EMBL/GenBank/DDBJ whole genome shotgun (WGS) entry which is preliminary data.</text>
</comment>
<gene>
    <name evidence="2" type="ORF">GCM10010411_63700</name>
</gene>